<evidence type="ECO:0000256" key="5">
    <source>
        <dbReference type="ARBA" id="ARBA00022801"/>
    </source>
</evidence>
<organism evidence="10 11">
    <name type="scientific">Patellaria atrata CBS 101060</name>
    <dbReference type="NCBI Taxonomy" id="1346257"/>
    <lineage>
        <taxon>Eukaryota</taxon>
        <taxon>Fungi</taxon>
        <taxon>Dikarya</taxon>
        <taxon>Ascomycota</taxon>
        <taxon>Pezizomycotina</taxon>
        <taxon>Dothideomycetes</taxon>
        <taxon>Dothideomycetes incertae sedis</taxon>
        <taxon>Patellariales</taxon>
        <taxon>Patellariaceae</taxon>
        <taxon>Patellaria</taxon>
    </lineage>
</organism>
<dbReference type="CDD" id="cd09616">
    <property type="entry name" value="Peptidase_C12_UCH_L1_L3"/>
    <property type="match status" value="1"/>
</dbReference>
<dbReference type="GO" id="GO:0004843">
    <property type="term" value="F:cysteine-type deubiquitinase activity"/>
    <property type="evidence" value="ECO:0007669"/>
    <property type="project" value="UniProtKB-UniRule"/>
</dbReference>
<dbReference type="AlphaFoldDB" id="A0A9P4VRE9"/>
<feature type="active site" description="Nucleophile" evidence="7">
    <location>
        <position position="108"/>
    </location>
</feature>
<comment type="similarity">
    <text evidence="2 7 8">Belongs to the peptidase C12 family.</text>
</comment>
<keyword evidence="5 7" id="KW-0378">Hydrolase</keyword>
<dbReference type="Pfam" id="PF01088">
    <property type="entry name" value="Peptidase_C12"/>
    <property type="match status" value="1"/>
</dbReference>
<proteinExistence type="inferred from homology"/>
<evidence type="ECO:0000256" key="4">
    <source>
        <dbReference type="ARBA" id="ARBA00022786"/>
    </source>
</evidence>
<dbReference type="InterPro" id="IPR057254">
    <property type="entry name" value="UCH_AS"/>
</dbReference>
<reference evidence="10" key="1">
    <citation type="journal article" date="2020" name="Stud. Mycol.">
        <title>101 Dothideomycetes genomes: a test case for predicting lifestyles and emergence of pathogens.</title>
        <authorList>
            <person name="Haridas S."/>
            <person name="Albert R."/>
            <person name="Binder M."/>
            <person name="Bloem J."/>
            <person name="Labutti K."/>
            <person name="Salamov A."/>
            <person name="Andreopoulos B."/>
            <person name="Baker S."/>
            <person name="Barry K."/>
            <person name="Bills G."/>
            <person name="Bluhm B."/>
            <person name="Cannon C."/>
            <person name="Castanera R."/>
            <person name="Culley D."/>
            <person name="Daum C."/>
            <person name="Ezra D."/>
            <person name="Gonzalez J."/>
            <person name="Henrissat B."/>
            <person name="Kuo A."/>
            <person name="Liang C."/>
            <person name="Lipzen A."/>
            <person name="Lutzoni F."/>
            <person name="Magnuson J."/>
            <person name="Mondo S."/>
            <person name="Nolan M."/>
            <person name="Ohm R."/>
            <person name="Pangilinan J."/>
            <person name="Park H.-J."/>
            <person name="Ramirez L."/>
            <person name="Alfaro M."/>
            <person name="Sun H."/>
            <person name="Tritt A."/>
            <person name="Yoshinaga Y."/>
            <person name="Zwiers L.-H."/>
            <person name="Turgeon B."/>
            <person name="Goodwin S."/>
            <person name="Spatafora J."/>
            <person name="Crous P."/>
            <person name="Grigoriev I."/>
        </authorList>
    </citation>
    <scope>NUCLEOTIDE SEQUENCE</scope>
    <source>
        <strain evidence="10">CBS 101060</strain>
    </source>
</reference>
<keyword evidence="11" id="KW-1185">Reference proteome</keyword>
<feature type="active site" description="Proton donor" evidence="7">
    <location>
        <position position="183"/>
    </location>
</feature>
<comment type="catalytic activity">
    <reaction evidence="1 7 8">
        <text>Thiol-dependent hydrolysis of ester, thioester, amide, peptide and isopeptide bonds formed by the C-terminal Gly of ubiquitin (a 76-residue protein attached to proteins as an intracellular targeting signal).</text>
        <dbReference type="EC" id="3.4.19.12"/>
    </reaction>
</comment>
<name>A0A9P4VRE9_9PEZI</name>
<dbReference type="Gene3D" id="3.40.532.10">
    <property type="entry name" value="Peptidase C12, ubiquitin carboxyl-terminal hydrolase"/>
    <property type="match status" value="1"/>
</dbReference>
<accession>A0A9P4VRE9</accession>
<dbReference type="GO" id="GO:0006511">
    <property type="term" value="P:ubiquitin-dependent protein catabolic process"/>
    <property type="evidence" value="ECO:0007669"/>
    <property type="project" value="UniProtKB-UniRule"/>
</dbReference>
<evidence type="ECO:0000256" key="1">
    <source>
        <dbReference type="ARBA" id="ARBA00000707"/>
    </source>
</evidence>
<evidence type="ECO:0000313" key="11">
    <source>
        <dbReference type="Proteomes" id="UP000799429"/>
    </source>
</evidence>
<dbReference type="GO" id="GO:0005737">
    <property type="term" value="C:cytoplasm"/>
    <property type="evidence" value="ECO:0007669"/>
    <property type="project" value="TreeGrafter"/>
</dbReference>
<feature type="site" description="Important for enzyme activity" evidence="7">
    <location>
        <position position="200"/>
    </location>
</feature>
<evidence type="ECO:0000256" key="3">
    <source>
        <dbReference type="ARBA" id="ARBA00022670"/>
    </source>
</evidence>
<evidence type="ECO:0000256" key="6">
    <source>
        <dbReference type="ARBA" id="ARBA00022807"/>
    </source>
</evidence>
<dbReference type="InterPro" id="IPR001578">
    <property type="entry name" value="Peptidase_C12_UCH"/>
</dbReference>
<evidence type="ECO:0000313" key="10">
    <source>
        <dbReference type="EMBL" id="KAF2840883.1"/>
    </source>
</evidence>
<dbReference type="InterPro" id="IPR038765">
    <property type="entry name" value="Papain-like_cys_pep_sf"/>
</dbReference>
<dbReference type="PRINTS" id="PR00707">
    <property type="entry name" value="UBCTHYDRLASE"/>
</dbReference>
<dbReference type="EMBL" id="MU006092">
    <property type="protein sequence ID" value="KAF2840883.1"/>
    <property type="molecule type" value="Genomic_DNA"/>
</dbReference>
<feature type="domain" description="UCH catalytic" evidence="9">
    <location>
        <begin position="14"/>
        <end position="248"/>
    </location>
</feature>
<keyword evidence="4 7" id="KW-0833">Ubl conjugation pathway</keyword>
<dbReference type="PROSITE" id="PS52048">
    <property type="entry name" value="UCH_DOMAIN"/>
    <property type="match status" value="1"/>
</dbReference>
<sequence length="249" mass="27676">MSFMNSKVSKYSKHFIPLKSNPDVFRSLIHSLGASPSLNFQDIYSIIDEDLLAIIPHPVLALVLVFPTTETYEEAKTANEASRKEYAGKTENGDEDVVWYKQTINNACGLYVILHAVSNGPARTSVLPQSTLDQIVRTAESLDTGTTAKFLVESQELENAYTAVARQGDTQAPDDPEDEVDYHYICFDKGGTTGRLYELDGERKGPIDHGSLAPDEDLPSEAALRPVKEYIEREKDSNIRFSLMALVQE</sequence>
<dbReference type="OrthoDB" id="427186at2759"/>
<dbReference type="PROSITE" id="PS00140">
    <property type="entry name" value="UCH_1"/>
    <property type="match status" value="1"/>
</dbReference>
<dbReference type="EC" id="3.4.19.12" evidence="8"/>
<dbReference type="PANTHER" id="PTHR10589">
    <property type="entry name" value="UBIQUITIN CARBOXYL-TERMINAL HYDROLASE"/>
    <property type="match status" value="1"/>
</dbReference>
<evidence type="ECO:0000256" key="7">
    <source>
        <dbReference type="PROSITE-ProRule" id="PRU01393"/>
    </source>
</evidence>
<keyword evidence="3 7" id="KW-0645">Protease</keyword>
<dbReference type="SUPFAM" id="SSF54001">
    <property type="entry name" value="Cysteine proteinases"/>
    <property type="match status" value="1"/>
</dbReference>
<gene>
    <name evidence="10" type="ORF">M501DRAFT_1010078</name>
</gene>
<protein>
    <recommendedName>
        <fullName evidence="8">Ubiquitin carboxyl-terminal hydrolase</fullName>
        <ecNumber evidence="8">3.4.19.12</ecNumber>
    </recommendedName>
</protein>
<comment type="caution">
    <text evidence="10">The sequence shown here is derived from an EMBL/GenBank/DDBJ whole genome shotgun (WGS) entry which is preliminary data.</text>
</comment>
<dbReference type="PANTHER" id="PTHR10589:SF17">
    <property type="entry name" value="UBIQUITIN CARBOXYL-TERMINAL HYDROLASE"/>
    <property type="match status" value="1"/>
</dbReference>
<evidence type="ECO:0000259" key="9">
    <source>
        <dbReference type="PROSITE" id="PS52048"/>
    </source>
</evidence>
<dbReference type="InterPro" id="IPR036959">
    <property type="entry name" value="Peptidase_C12_UCH_sf"/>
</dbReference>
<evidence type="ECO:0000256" key="2">
    <source>
        <dbReference type="ARBA" id="ARBA00009326"/>
    </source>
</evidence>
<keyword evidence="6 7" id="KW-0788">Thiol protease</keyword>
<feature type="site" description="Transition state stabilizer" evidence="7">
    <location>
        <position position="102"/>
    </location>
</feature>
<dbReference type="FunFam" id="3.40.532.10:FF:000006">
    <property type="entry name" value="Ubiquitin carboxyl-terminal hydrolase"/>
    <property type="match status" value="1"/>
</dbReference>
<dbReference type="GO" id="GO:0016579">
    <property type="term" value="P:protein deubiquitination"/>
    <property type="evidence" value="ECO:0007669"/>
    <property type="project" value="TreeGrafter"/>
</dbReference>
<dbReference type="Proteomes" id="UP000799429">
    <property type="component" value="Unassembled WGS sequence"/>
</dbReference>
<evidence type="ECO:0000256" key="8">
    <source>
        <dbReference type="RuleBase" id="RU361215"/>
    </source>
</evidence>